<gene>
    <name evidence="4" type="ORF">SDC9_187922</name>
</gene>
<sequence>MSAGMLPEVMDPDGPIFSISVAASLAEMHPQTLRQYDRLGLVIASRTKGGGRRYSPRDIQRLRLIQRLSQEGINLTGIRRILALQSELEEAQRRMDDMTELVRRLVEQHESQGRRIFSAGSTGNVARGRFYHPPLALPGR</sequence>
<dbReference type="GO" id="GO:0003700">
    <property type="term" value="F:DNA-binding transcription factor activity"/>
    <property type="evidence" value="ECO:0007669"/>
    <property type="project" value="InterPro"/>
</dbReference>
<feature type="domain" description="HTH merR-type" evidence="3">
    <location>
        <begin position="16"/>
        <end position="84"/>
    </location>
</feature>
<dbReference type="InterPro" id="IPR047057">
    <property type="entry name" value="MerR_fam"/>
</dbReference>
<reference evidence="4" key="1">
    <citation type="submission" date="2019-08" db="EMBL/GenBank/DDBJ databases">
        <authorList>
            <person name="Kucharzyk K."/>
            <person name="Murdoch R.W."/>
            <person name="Higgins S."/>
            <person name="Loffler F."/>
        </authorList>
    </citation>
    <scope>NUCLEOTIDE SEQUENCE</scope>
</reference>
<dbReference type="EMBL" id="VSSQ01096763">
    <property type="protein sequence ID" value="MPN40386.1"/>
    <property type="molecule type" value="Genomic_DNA"/>
</dbReference>
<keyword evidence="2" id="KW-0175">Coiled coil</keyword>
<evidence type="ECO:0000256" key="2">
    <source>
        <dbReference type="SAM" id="Coils"/>
    </source>
</evidence>
<evidence type="ECO:0000313" key="4">
    <source>
        <dbReference type="EMBL" id="MPN40386.1"/>
    </source>
</evidence>
<dbReference type="GO" id="GO:0003677">
    <property type="term" value="F:DNA binding"/>
    <property type="evidence" value="ECO:0007669"/>
    <property type="project" value="UniProtKB-KW"/>
</dbReference>
<dbReference type="NCBIfam" id="NF047375">
    <property type="entry name" value="HeatShock_HspR"/>
    <property type="match status" value="1"/>
</dbReference>
<organism evidence="4">
    <name type="scientific">bioreactor metagenome</name>
    <dbReference type="NCBI Taxonomy" id="1076179"/>
    <lineage>
        <taxon>unclassified sequences</taxon>
        <taxon>metagenomes</taxon>
        <taxon>ecological metagenomes</taxon>
    </lineage>
</organism>
<dbReference type="AlphaFoldDB" id="A0A645HP81"/>
<evidence type="ECO:0000259" key="3">
    <source>
        <dbReference type="PROSITE" id="PS50937"/>
    </source>
</evidence>
<evidence type="ECO:0000256" key="1">
    <source>
        <dbReference type="ARBA" id="ARBA00023125"/>
    </source>
</evidence>
<dbReference type="InterPro" id="IPR000551">
    <property type="entry name" value="MerR-type_HTH_dom"/>
</dbReference>
<accession>A0A645HP81</accession>
<dbReference type="Pfam" id="PF13411">
    <property type="entry name" value="MerR_1"/>
    <property type="match status" value="1"/>
</dbReference>
<feature type="coiled-coil region" evidence="2">
    <location>
        <begin position="81"/>
        <end position="108"/>
    </location>
</feature>
<keyword evidence="1" id="KW-0238">DNA-binding</keyword>
<dbReference type="PANTHER" id="PTHR30204:SF58">
    <property type="entry name" value="HTH-TYPE TRANSCRIPTIONAL REGULATOR YFMP"/>
    <property type="match status" value="1"/>
</dbReference>
<dbReference type="PROSITE" id="PS50937">
    <property type="entry name" value="HTH_MERR_2"/>
    <property type="match status" value="1"/>
</dbReference>
<dbReference type="CDD" id="cd04766">
    <property type="entry name" value="HTH_HspR"/>
    <property type="match status" value="1"/>
</dbReference>
<dbReference type="SUPFAM" id="SSF46955">
    <property type="entry name" value="Putative DNA-binding domain"/>
    <property type="match status" value="1"/>
</dbReference>
<protein>
    <recommendedName>
        <fullName evidence="3">HTH merR-type domain-containing protein</fullName>
    </recommendedName>
</protein>
<name>A0A645HP81_9ZZZZ</name>
<dbReference type="InterPro" id="IPR009061">
    <property type="entry name" value="DNA-bd_dom_put_sf"/>
</dbReference>
<dbReference type="Gene3D" id="1.10.1660.10">
    <property type="match status" value="1"/>
</dbReference>
<proteinExistence type="predicted"/>
<comment type="caution">
    <text evidence="4">The sequence shown here is derived from an EMBL/GenBank/DDBJ whole genome shotgun (WGS) entry which is preliminary data.</text>
</comment>
<dbReference type="PANTHER" id="PTHR30204">
    <property type="entry name" value="REDOX-CYCLING DRUG-SENSING TRANSCRIPTIONAL ACTIVATOR SOXR"/>
    <property type="match status" value="1"/>
</dbReference>
<dbReference type="SMART" id="SM00422">
    <property type="entry name" value="HTH_MERR"/>
    <property type="match status" value="1"/>
</dbReference>